<dbReference type="InterPro" id="IPR018865">
    <property type="entry name" value="STK19-like"/>
</dbReference>
<dbReference type="Pfam" id="PF10494">
    <property type="entry name" value="Stk19"/>
    <property type="match status" value="1"/>
</dbReference>
<dbReference type="Proteomes" id="UP000186922">
    <property type="component" value="Unassembled WGS sequence"/>
</dbReference>
<evidence type="ECO:0000313" key="2">
    <source>
        <dbReference type="EMBL" id="GAU97887.1"/>
    </source>
</evidence>
<dbReference type="PANTHER" id="PTHR15243">
    <property type="entry name" value="SERINE/THREONINE-PROTEIN KINASE 19"/>
    <property type="match status" value="1"/>
</dbReference>
<organism evidence="2 3">
    <name type="scientific">Ramazzottius varieornatus</name>
    <name type="common">Water bear</name>
    <name type="synonym">Tardigrade</name>
    <dbReference type="NCBI Taxonomy" id="947166"/>
    <lineage>
        <taxon>Eukaryota</taxon>
        <taxon>Metazoa</taxon>
        <taxon>Ecdysozoa</taxon>
        <taxon>Tardigrada</taxon>
        <taxon>Eutardigrada</taxon>
        <taxon>Parachela</taxon>
        <taxon>Hypsibioidea</taxon>
        <taxon>Ramazzottiidae</taxon>
        <taxon>Ramazzottius</taxon>
    </lineage>
</organism>
<comment type="similarity">
    <text evidence="1">Belongs to the STK19 family.</text>
</comment>
<dbReference type="GO" id="GO:0046579">
    <property type="term" value="P:positive regulation of Ras protein signal transduction"/>
    <property type="evidence" value="ECO:0007669"/>
    <property type="project" value="TreeGrafter"/>
</dbReference>
<name>A0A1D1VDS0_RAMVA</name>
<evidence type="ECO:0000256" key="1">
    <source>
        <dbReference type="ARBA" id="ARBA00093458"/>
    </source>
</evidence>
<proteinExistence type="inferred from homology"/>
<dbReference type="AlphaFoldDB" id="A0A1D1VDS0"/>
<gene>
    <name evidence="2" type="primary">RvY_09112-1</name>
    <name evidence="2" type="synonym">RvY_09112.1</name>
    <name evidence="2" type="ORF">RvY_09112</name>
</gene>
<evidence type="ECO:0008006" key="4">
    <source>
        <dbReference type="Google" id="ProtNLM"/>
    </source>
</evidence>
<dbReference type="EMBL" id="BDGG01000004">
    <property type="protein sequence ID" value="GAU97887.1"/>
    <property type="molecule type" value="Genomic_DNA"/>
</dbReference>
<keyword evidence="3" id="KW-1185">Reference proteome</keyword>
<protein>
    <recommendedName>
        <fullName evidence="4">Serine/threonine-protein kinase 19</fullName>
    </recommendedName>
</protein>
<dbReference type="PANTHER" id="PTHR15243:SF0">
    <property type="entry name" value="SERINE_THREONINE-PROTEIN KINASE 19"/>
    <property type="match status" value="1"/>
</dbReference>
<dbReference type="OrthoDB" id="10261701at2759"/>
<sequence length="261" mass="30381">MEPELWDKLARGKCRSETEPSESTSAGDYRIKRQRTVREEAHTVRSSLDQLYRTFPTDRFSYMFPPVVFRHQLYSCLPQKTRTEIDREVNAMRSRKEIRCIKLGFTGDELALVKQDSFREHVRGYARDHLKNPLIIERFLDFVDNFDISISTNDLKKDRAFTDEDIQSLVLVGVLIVREVGTWWLSFPGAGQFMKTFLSGREKVLTMVKKAKYSSVLESELIKRGLPKRCLGMHYTIHDVIGNDLVLVSDTTSGRLLRFRH</sequence>
<comment type="caution">
    <text evidence="2">The sequence shown here is derived from an EMBL/GenBank/DDBJ whole genome shotgun (WGS) entry which is preliminary data.</text>
</comment>
<accession>A0A1D1VDS0</accession>
<reference evidence="2 3" key="1">
    <citation type="journal article" date="2016" name="Nat. Commun.">
        <title>Extremotolerant tardigrade genome and improved radiotolerance of human cultured cells by tardigrade-unique protein.</title>
        <authorList>
            <person name="Hashimoto T."/>
            <person name="Horikawa D.D."/>
            <person name="Saito Y."/>
            <person name="Kuwahara H."/>
            <person name="Kozuka-Hata H."/>
            <person name="Shin-I T."/>
            <person name="Minakuchi Y."/>
            <person name="Ohishi K."/>
            <person name="Motoyama A."/>
            <person name="Aizu T."/>
            <person name="Enomoto A."/>
            <person name="Kondo K."/>
            <person name="Tanaka S."/>
            <person name="Hara Y."/>
            <person name="Koshikawa S."/>
            <person name="Sagara H."/>
            <person name="Miura T."/>
            <person name="Yokobori S."/>
            <person name="Miyagawa K."/>
            <person name="Suzuki Y."/>
            <person name="Kubo T."/>
            <person name="Oyama M."/>
            <person name="Kohara Y."/>
            <person name="Fujiyama A."/>
            <person name="Arakawa K."/>
            <person name="Katayama T."/>
            <person name="Toyoda A."/>
            <person name="Kunieda T."/>
        </authorList>
    </citation>
    <scope>NUCLEOTIDE SEQUENCE [LARGE SCALE GENOMIC DNA]</scope>
    <source>
        <strain evidence="2 3">YOKOZUNA-1</strain>
    </source>
</reference>
<evidence type="ECO:0000313" key="3">
    <source>
        <dbReference type="Proteomes" id="UP000186922"/>
    </source>
</evidence>